<keyword evidence="3" id="KW-1185">Reference proteome</keyword>
<dbReference type="Proteomes" id="UP000000467">
    <property type="component" value="Chromosome"/>
</dbReference>
<dbReference type="HOGENOM" id="CLU_2774604_0_0_9"/>
<gene>
    <name evidence="2" type="ordered locus">Tph_c21220</name>
</gene>
<name>K4LH59_THEPS</name>
<protein>
    <submittedName>
        <fullName evidence="2">Uncharacterized protein</fullName>
    </submittedName>
</protein>
<dbReference type="AlphaFoldDB" id="K4LH59"/>
<evidence type="ECO:0000313" key="3">
    <source>
        <dbReference type="Proteomes" id="UP000000467"/>
    </source>
</evidence>
<accession>K4LH59</accession>
<evidence type="ECO:0000256" key="1">
    <source>
        <dbReference type="SAM" id="MobiDB-lite"/>
    </source>
</evidence>
<dbReference type="KEGG" id="tpz:Tph_c21220"/>
<reference evidence="2 3" key="1">
    <citation type="journal article" date="2012" name="BMC Genomics">
        <title>Genome-guided analysis of physiological and morphological traits of the fermentative acetate oxidizer Thermacetogenium phaeum.</title>
        <authorList>
            <person name="Oehler D."/>
            <person name="Poehlein A."/>
            <person name="Leimbach A."/>
            <person name="Muller N."/>
            <person name="Daniel R."/>
            <person name="Gottschalk G."/>
            <person name="Schink B."/>
        </authorList>
    </citation>
    <scope>NUCLEOTIDE SEQUENCE [LARGE SCALE GENOMIC DNA]</scope>
    <source>
        <strain evidence="3">ATCC BAA-254 / DSM 26808 / PB</strain>
    </source>
</reference>
<proteinExistence type="predicted"/>
<sequence>MRLARRKQPTRQSGSHQITYRSTEVQTGTATTNSHYQFLSNETAVRQMAAGKDNPEIPILAARSVKMGE</sequence>
<feature type="compositionally biased region" description="Polar residues" evidence="1">
    <location>
        <begin position="10"/>
        <end position="29"/>
    </location>
</feature>
<dbReference type="RefSeq" id="WP_015051191.1">
    <property type="nucleotide sequence ID" value="NC_018870.1"/>
</dbReference>
<feature type="region of interest" description="Disordered" evidence="1">
    <location>
        <begin position="1"/>
        <end position="29"/>
    </location>
</feature>
<organism evidence="2 3">
    <name type="scientific">Thermacetogenium phaeum (strain ATCC BAA-254 / DSM 26808 / PB)</name>
    <dbReference type="NCBI Taxonomy" id="1089553"/>
    <lineage>
        <taxon>Bacteria</taxon>
        <taxon>Bacillati</taxon>
        <taxon>Bacillota</taxon>
        <taxon>Clostridia</taxon>
        <taxon>Thermoanaerobacterales</taxon>
        <taxon>Thermoanaerobacteraceae</taxon>
        <taxon>Thermacetogenium</taxon>
    </lineage>
</organism>
<dbReference type="EMBL" id="CP003732">
    <property type="protein sequence ID" value="AFV12316.1"/>
    <property type="molecule type" value="Genomic_DNA"/>
</dbReference>
<evidence type="ECO:0000313" key="2">
    <source>
        <dbReference type="EMBL" id="AFV12316.1"/>
    </source>
</evidence>